<feature type="signal peptide" evidence="2">
    <location>
        <begin position="1"/>
        <end position="26"/>
    </location>
</feature>
<comment type="similarity">
    <text evidence="1">Belongs to the universal ribosomal protein uL10 family.</text>
</comment>
<organism evidence="3 4">
    <name type="scientific">Calocera viscosa (strain TUFC12733)</name>
    <dbReference type="NCBI Taxonomy" id="1330018"/>
    <lineage>
        <taxon>Eukaryota</taxon>
        <taxon>Fungi</taxon>
        <taxon>Dikarya</taxon>
        <taxon>Basidiomycota</taxon>
        <taxon>Agaricomycotina</taxon>
        <taxon>Dacrymycetes</taxon>
        <taxon>Dacrymycetales</taxon>
        <taxon>Dacrymycetaceae</taxon>
        <taxon>Calocera</taxon>
    </lineage>
</organism>
<proteinExistence type="inferred from homology"/>
<dbReference type="PANTHER" id="PTHR11560">
    <property type="entry name" value="39S RIBOSOMAL PROTEIN L10, MITOCHONDRIAL"/>
    <property type="match status" value="1"/>
</dbReference>
<reference evidence="3 4" key="1">
    <citation type="journal article" date="2016" name="Mol. Biol. Evol.">
        <title>Comparative Genomics of Early-Diverging Mushroom-Forming Fungi Provides Insights into the Origins of Lignocellulose Decay Capabilities.</title>
        <authorList>
            <person name="Nagy L.G."/>
            <person name="Riley R."/>
            <person name="Tritt A."/>
            <person name="Adam C."/>
            <person name="Daum C."/>
            <person name="Floudas D."/>
            <person name="Sun H."/>
            <person name="Yadav J.S."/>
            <person name="Pangilinan J."/>
            <person name="Larsson K.H."/>
            <person name="Matsuura K."/>
            <person name="Barry K."/>
            <person name="Labutti K."/>
            <person name="Kuo R."/>
            <person name="Ohm R.A."/>
            <person name="Bhattacharya S.S."/>
            <person name="Shirouzu T."/>
            <person name="Yoshinaga Y."/>
            <person name="Martin F.M."/>
            <person name="Grigoriev I.V."/>
            <person name="Hibbett D.S."/>
        </authorList>
    </citation>
    <scope>NUCLEOTIDE SEQUENCE [LARGE SCALE GENOMIC DNA]</scope>
    <source>
        <strain evidence="3 4">TUFC12733</strain>
    </source>
</reference>
<dbReference type="OrthoDB" id="360689at2759"/>
<dbReference type="InterPro" id="IPR043141">
    <property type="entry name" value="Ribosomal_uL10-like_sf"/>
</dbReference>
<sequence length="227" mass="24617">MASGRRERIWTPWPADVVVLLLEVQAAPGWVAALHCHTNLSASFLGKLRRDVARAVNPPPKGRTRLVADSPDQLEGRKPEAKLHIIRPAILTALLRQKSPHLYPIHSVLKGPVAALAYPTLDPPVLASLLRVLDRAIPRNYVPPDTGRKKKLPPRLQLLAALIGDQVMYEPAIRATATLPTLDTLRSQIVGLLSGSAGQIRGVLDAARGGRQVGLLQSYAKGLEEKA</sequence>
<evidence type="ECO:0000256" key="2">
    <source>
        <dbReference type="SAM" id="SignalP"/>
    </source>
</evidence>
<evidence type="ECO:0000256" key="1">
    <source>
        <dbReference type="ARBA" id="ARBA00008889"/>
    </source>
</evidence>
<dbReference type="STRING" id="1330018.A0A167S8E4"/>
<dbReference type="InterPro" id="IPR047865">
    <property type="entry name" value="Ribosomal_uL10_bac_type"/>
</dbReference>
<dbReference type="AlphaFoldDB" id="A0A167S8E4"/>
<feature type="chain" id="PRO_5007892146" evidence="2">
    <location>
        <begin position="27"/>
        <end position="227"/>
    </location>
</feature>
<accession>A0A167S8E4</accession>
<gene>
    <name evidence="3" type="ORF">CALVIDRAFT_524022</name>
</gene>
<dbReference type="EMBL" id="KV417266">
    <property type="protein sequence ID" value="KZP01672.1"/>
    <property type="molecule type" value="Genomic_DNA"/>
</dbReference>
<keyword evidence="4" id="KW-1185">Reference proteome</keyword>
<protein>
    <submittedName>
        <fullName evidence="3">Uncharacterized protein</fullName>
    </submittedName>
</protein>
<keyword evidence="2" id="KW-0732">Signal</keyword>
<name>A0A167S8E4_CALVF</name>
<evidence type="ECO:0000313" key="4">
    <source>
        <dbReference type="Proteomes" id="UP000076738"/>
    </source>
</evidence>
<dbReference type="SUPFAM" id="SSF160369">
    <property type="entry name" value="Ribosomal protein L10-like"/>
    <property type="match status" value="1"/>
</dbReference>
<evidence type="ECO:0000313" key="3">
    <source>
        <dbReference type="EMBL" id="KZP01672.1"/>
    </source>
</evidence>
<dbReference type="Proteomes" id="UP000076738">
    <property type="component" value="Unassembled WGS sequence"/>
</dbReference>